<dbReference type="PANTHER" id="PTHR43798">
    <property type="entry name" value="MONOACYLGLYCEROL LIPASE"/>
    <property type="match status" value="1"/>
</dbReference>
<evidence type="ECO:0000259" key="1">
    <source>
        <dbReference type="Pfam" id="PF00561"/>
    </source>
</evidence>
<organism evidence="2 3">
    <name type="scientific">Dyella acidiphila</name>
    <dbReference type="NCBI Taxonomy" id="2775866"/>
    <lineage>
        <taxon>Bacteria</taxon>
        <taxon>Pseudomonadati</taxon>
        <taxon>Pseudomonadota</taxon>
        <taxon>Gammaproteobacteria</taxon>
        <taxon>Lysobacterales</taxon>
        <taxon>Rhodanobacteraceae</taxon>
        <taxon>Dyella</taxon>
    </lineage>
</organism>
<dbReference type="GO" id="GO:0016787">
    <property type="term" value="F:hydrolase activity"/>
    <property type="evidence" value="ECO:0007669"/>
    <property type="project" value="UniProtKB-KW"/>
</dbReference>
<reference evidence="2 3" key="1">
    <citation type="submission" date="2020-09" db="EMBL/GenBank/DDBJ databases">
        <title>Dyella sp. 7MK23 isolated from forest soil.</title>
        <authorList>
            <person name="Fu J."/>
        </authorList>
    </citation>
    <scope>NUCLEOTIDE SEQUENCE [LARGE SCALE GENOMIC DNA]</scope>
    <source>
        <strain evidence="2 3">7MK23</strain>
    </source>
</reference>
<keyword evidence="2" id="KW-0378">Hydrolase</keyword>
<dbReference type="RefSeq" id="WP_192557527.1">
    <property type="nucleotide sequence ID" value="NZ_JACZZA010000016.1"/>
</dbReference>
<feature type="domain" description="AB hydrolase-1" evidence="1">
    <location>
        <begin position="74"/>
        <end position="311"/>
    </location>
</feature>
<dbReference type="SUPFAM" id="SSF53474">
    <property type="entry name" value="alpha/beta-Hydrolases"/>
    <property type="match status" value="1"/>
</dbReference>
<accession>A0ABR9GF70</accession>
<dbReference type="InterPro" id="IPR029058">
    <property type="entry name" value="AB_hydrolase_fold"/>
</dbReference>
<dbReference type="Pfam" id="PF00561">
    <property type="entry name" value="Abhydrolase_1"/>
    <property type="match status" value="1"/>
</dbReference>
<dbReference type="InterPro" id="IPR050266">
    <property type="entry name" value="AB_hydrolase_sf"/>
</dbReference>
<proteinExistence type="predicted"/>
<dbReference type="EMBL" id="JACZZA010000016">
    <property type="protein sequence ID" value="MBE1162680.1"/>
    <property type="molecule type" value="Genomic_DNA"/>
</dbReference>
<comment type="caution">
    <text evidence="2">The sequence shown here is derived from an EMBL/GenBank/DDBJ whole genome shotgun (WGS) entry which is preliminary data.</text>
</comment>
<dbReference type="PANTHER" id="PTHR43798:SF33">
    <property type="entry name" value="HYDROLASE, PUTATIVE (AFU_ORTHOLOGUE AFUA_2G14860)-RELATED"/>
    <property type="match status" value="1"/>
</dbReference>
<dbReference type="Gene3D" id="3.40.50.1820">
    <property type="entry name" value="alpha/beta hydrolase"/>
    <property type="match status" value="1"/>
</dbReference>
<dbReference type="Proteomes" id="UP000651010">
    <property type="component" value="Unassembled WGS sequence"/>
</dbReference>
<protein>
    <submittedName>
        <fullName evidence="2">Alpha/beta fold hydrolase</fullName>
    </submittedName>
</protein>
<keyword evidence="3" id="KW-1185">Reference proteome</keyword>
<dbReference type="InterPro" id="IPR000073">
    <property type="entry name" value="AB_hydrolase_1"/>
</dbReference>
<evidence type="ECO:0000313" key="3">
    <source>
        <dbReference type="Proteomes" id="UP000651010"/>
    </source>
</evidence>
<sequence length="333" mass="35430">MLASLAMTLALAAPAAYPPIDTIALPLPQAPAEHLALHCVHPAQPPRAAVLFVHGASFPTLLAAGFQFSPGDSWLHDAARHGYLACGLDFLGFGGSSRPPAMLGPAKQAAPVAEAREAAVEIALAAAYLRNTQGMQHIHVVAHSWGTVPAALFAAQHPAALTSLTLFGPIVPVKTAAGDDSAHSAWWSITAQQRLEQLRFKDELPRNTYLLEPAVDRNWAAAFAASVPHVPGDKDDALRIPSGPLADIDTVAAGSYPYRASDVQVPVFVVYGNYDTVVDDQGATHFLAGFTHSPLRWRLRIDNGTHVLHLERNRGSLYASVDAFIHAVEAQSP</sequence>
<evidence type="ECO:0000313" key="2">
    <source>
        <dbReference type="EMBL" id="MBE1162680.1"/>
    </source>
</evidence>
<name>A0ABR9GF70_9GAMM</name>
<gene>
    <name evidence="2" type="ORF">IGX34_20040</name>
</gene>